<gene>
    <name evidence="2" type="ORF">Malapachy_1444</name>
</gene>
<dbReference type="AlphaFoldDB" id="A0A0M8MTC8"/>
<dbReference type="EMBL" id="LGAV01000007">
    <property type="protein sequence ID" value="KOS13221.1"/>
    <property type="molecule type" value="Genomic_DNA"/>
</dbReference>
<dbReference type="OrthoDB" id="4434395at2759"/>
<dbReference type="STRING" id="77020.A0A0M8MTC8"/>
<keyword evidence="3" id="KW-1185">Reference proteome</keyword>
<dbReference type="RefSeq" id="XP_017990853.1">
    <property type="nucleotide sequence ID" value="XM_018135948.1"/>
</dbReference>
<keyword evidence="1" id="KW-0732">Signal</keyword>
<dbReference type="VEuPathDB" id="FungiDB:Malapachy_1444"/>
<evidence type="ECO:0000313" key="3">
    <source>
        <dbReference type="Proteomes" id="UP000037751"/>
    </source>
</evidence>
<organism evidence="2 3">
    <name type="scientific">Malassezia pachydermatis</name>
    <dbReference type="NCBI Taxonomy" id="77020"/>
    <lineage>
        <taxon>Eukaryota</taxon>
        <taxon>Fungi</taxon>
        <taxon>Dikarya</taxon>
        <taxon>Basidiomycota</taxon>
        <taxon>Ustilaginomycotina</taxon>
        <taxon>Malasseziomycetes</taxon>
        <taxon>Malasseziales</taxon>
        <taxon>Malasseziaceae</taxon>
        <taxon>Malassezia</taxon>
    </lineage>
</organism>
<protein>
    <submittedName>
        <fullName evidence="2">Mal s 1 allergenic protein</fullName>
    </submittedName>
</protein>
<proteinExistence type="predicted"/>
<dbReference type="InterPro" id="IPR054550">
    <property type="entry name" value="Mala_s_1-like"/>
</dbReference>
<dbReference type="Pfam" id="PF22701">
    <property type="entry name" value="Mala_s_1-like"/>
    <property type="match status" value="1"/>
</dbReference>
<evidence type="ECO:0000256" key="1">
    <source>
        <dbReference type="SAM" id="SignalP"/>
    </source>
</evidence>
<name>A0A0M8MTC8_9BASI</name>
<feature type="signal peptide" evidence="1">
    <location>
        <begin position="1"/>
        <end position="22"/>
    </location>
</feature>
<dbReference type="CDD" id="cd12811">
    <property type="entry name" value="MALA"/>
    <property type="match status" value="1"/>
</dbReference>
<evidence type="ECO:0000313" key="2">
    <source>
        <dbReference type="EMBL" id="KOS13221.1"/>
    </source>
</evidence>
<accession>A0A0M8MTC8</accession>
<reference evidence="2 3" key="1">
    <citation type="submission" date="2015-07" db="EMBL/GenBank/DDBJ databases">
        <title>Draft Genome Sequence of Malassezia furfur CBS1878 and Malassezia pachydermatis CBS1879.</title>
        <authorList>
            <person name="Triana S."/>
            <person name="Ohm R."/>
            <person name="Gonzalez A."/>
            <person name="DeCock H."/>
            <person name="Restrepo S."/>
            <person name="Celis A."/>
        </authorList>
    </citation>
    <scope>NUCLEOTIDE SEQUENCE [LARGE SCALE GENOMIC DNA]</scope>
    <source>
        <strain evidence="2 3">CBS 1879</strain>
    </source>
</reference>
<sequence>MRTSTVYQLLAFVALCTVGVLAALPDVIDVKIKNLTPEDTIYDHTREVFYQSNLYKGRIAVYDPKRQSHFNVAIDGASSSGDGDQQMSGLSLLTHDNSKRLFAVMKNSRSFNFADQSSHGPSSFHAFSLPLKENSKPIWSVDLKNVQDQFEQQAGTRPFGVVQSAQDRDGNSYIAFELGMPAIAKVSADGKTVTPWFHEKGNGGQRPGYSGITFDPIANRIIAFGGPRVLTAFDPTSNSPRAKNVKINGNFGSLTGSEKIVTIPVNGKSVLVGARAPNAVAFHSDDNWKSASIKSTHRNELKNSGFTAVTDYYSGNEQGIYAVSAFFDNGAHGGRSDFPLYKLDSSILH</sequence>
<dbReference type="Proteomes" id="UP000037751">
    <property type="component" value="Unassembled WGS sequence"/>
</dbReference>
<feature type="chain" id="PRO_5005818696" evidence="1">
    <location>
        <begin position="23"/>
        <end position="349"/>
    </location>
</feature>
<comment type="caution">
    <text evidence="2">The sequence shown here is derived from an EMBL/GenBank/DDBJ whole genome shotgun (WGS) entry which is preliminary data.</text>
</comment>
<dbReference type="SUPFAM" id="SSF75011">
    <property type="entry name" value="3-carboxy-cis,cis-mucoante lactonizing enzyme"/>
    <property type="match status" value="1"/>
</dbReference>
<dbReference type="GeneID" id="28727823"/>